<dbReference type="EMBL" id="FUPS01000014">
    <property type="protein sequence ID" value="SJS98472.1"/>
    <property type="molecule type" value="Genomic_DNA"/>
</dbReference>
<evidence type="ECO:0000313" key="2">
    <source>
        <dbReference type="Proteomes" id="UP000189137"/>
    </source>
</evidence>
<dbReference type="RefSeq" id="WP_021402164.1">
    <property type="nucleotide sequence ID" value="NZ_CAACYX010000013.1"/>
</dbReference>
<accession>A0A9X8RLG2</accession>
<comment type="caution">
    <text evidence="1">The sequence shown here is derived from an EMBL/GenBank/DDBJ whole genome shotgun (WGS) entry which is preliminary data.</text>
</comment>
<reference evidence="1 2" key="1">
    <citation type="submission" date="2017-02" db="EMBL/GenBank/DDBJ databases">
        <authorList>
            <consortium name="Pathogen Informatics"/>
        </authorList>
    </citation>
    <scope>NUCLEOTIDE SEQUENCE [LARGE SCALE GENOMIC DNA]</scope>
    <source>
        <strain evidence="1 2">VRECD0157</strain>
    </source>
</reference>
<name>A0A9X8RLG2_CLODI</name>
<organism evidence="1 2">
    <name type="scientific">Clostridioides difficile</name>
    <name type="common">Peptoclostridium difficile</name>
    <dbReference type="NCBI Taxonomy" id="1496"/>
    <lineage>
        <taxon>Bacteria</taxon>
        <taxon>Bacillati</taxon>
        <taxon>Bacillota</taxon>
        <taxon>Clostridia</taxon>
        <taxon>Peptostreptococcales</taxon>
        <taxon>Peptostreptococcaceae</taxon>
        <taxon>Clostridioides</taxon>
    </lineage>
</organism>
<dbReference type="AlphaFoldDB" id="A0A9X8RLG2"/>
<protein>
    <submittedName>
        <fullName evidence="1">Uncharacterized protein</fullName>
    </submittedName>
</protein>
<gene>
    <name evidence="1" type="ORF">SAMEA3375112_03336</name>
</gene>
<evidence type="ECO:0000313" key="1">
    <source>
        <dbReference type="EMBL" id="SJS98472.1"/>
    </source>
</evidence>
<sequence length="69" mass="7978">MDFERNVILKNGNLQVTLVNDIKTDSYSIGLRQIGGKPEFKYISRELYNKLLEELLNQEEVKFKGGTND</sequence>
<proteinExistence type="predicted"/>
<dbReference type="Proteomes" id="UP000189137">
    <property type="component" value="Unassembled WGS sequence"/>
</dbReference>